<evidence type="ECO:0000313" key="3">
    <source>
        <dbReference type="Proteomes" id="UP000638263"/>
    </source>
</evidence>
<dbReference type="EMBL" id="BMMH01000029">
    <property type="protein sequence ID" value="GGL41789.1"/>
    <property type="molecule type" value="Genomic_DNA"/>
</dbReference>
<dbReference type="Proteomes" id="UP000638263">
    <property type="component" value="Unassembled WGS sequence"/>
</dbReference>
<comment type="caution">
    <text evidence="2">The sequence shown here is derived from an EMBL/GenBank/DDBJ whole genome shotgun (WGS) entry which is preliminary data.</text>
</comment>
<reference evidence="2" key="1">
    <citation type="journal article" date="2014" name="Int. J. Syst. Evol. Microbiol.">
        <title>Complete genome sequence of Corynebacterium casei LMG S-19264T (=DSM 44701T), isolated from a smear-ripened cheese.</title>
        <authorList>
            <consortium name="US DOE Joint Genome Institute (JGI-PGF)"/>
            <person name="Walter F."/>
            <person name="Albersmeier A."/>
            <person name="Kalinowski J."/>
            <person name="Ruckert C."/>
        </authorList>
    </citation>
    <scope>NUCLEOTIDE SEQUENCE</scope>
    <source>
        <strain evidence="2">CGMCC 4.3508</strain>
    </source>
</reference>
<accession>A0A917RWZ2</accession>
<dbReference type="RefSeq" id="WP_063000694.1">
    <property type="nucleotide sequence ID" value="NZ_BMMH01000029.1"/>
</dbReference>
<sequence>MVGVVGKPGTRLRSVVSDVEIVVVRPTAADVTLTCGSVPMIGIGDPAPPESGGAAPRESEPVQLGKRYFDETTGLEVLCSKGGAGPLAVDGRTLPVRGAQPLPASD</sequence>
<keyword evidence="3" id="KW-1185">Reference proteome</keyword>
<gene>
    <name evidence="2" type="ORF">GCM10011588_65600</name>
</gene>
<feature type="region of interest" description="Disordered" evidence="1">
    <location>
        <begin position="42"/>
        <end position="61"/>
    </location>
</feature>
<evidence type="ECO:0000256" key="1">
    <source>
        <dbReference type="SAM" id="MobiDB-lite"/>
    </source>
</evidence>
<evidence type="ECO:0000313" key="2">
    <source>
        <dbReference type="EMBL" id="GGL41789.1"/>
    </source>
</evidence>
<dbReference type="AlphaFoldDB" id="A0A917RWZ2"/>
<protein>
    <submittedName>
        <fullName evidence="2">Uncharacterized protein</fullName>
    </submittedName>
</protein>
<organism evidence="2 3">
    <name type="scientific">Nocardia jinanensis</name>
    <dbReference type="NCBI Taxonomy" id="382504"/>
    <lineage>
        <taxon>Bacteria</taxon>
        <taxon>Bacillati</taxon>
        <taxon>Actinomycetota</taxon>
        <taxon>Actinomycetes</taxon>
        <taxon>Mycobacteriales</taxon>
        <taxon>Nocardiaceae</taxon>
        <taxon>Nocardia</taxon>
    </lineage>
</organism>
<reference evidence="2" key="2">
    <citation type="submission" date="2020-09" db="EMBL/GenBank/DDBJ databases">
        <authorList>
            <person name="Sun Q."/>
            <person name="Zhou Y."/>
        </authorList>
    </citation>
    <scope>NUCLEOTIDE SEQUENCE</scope>
    <source>
        <strain evidence="2">CGMCC 4.3508</strain>
    </source>
</reference>
<name>A0A917RWZ2_9NOCA</name>
<proteinExistence type="predicted"/>